<dbReference type="RefSeq" id="WP_042031492.1">
    <property type="nucleotide sequence ID" value="NZ_CAWMFX010000027.1"/>
</dbReference>
<dbReference type="NCBIfam" id="TIGR02567">
    <property type="entry name" value="YscW"/>
    <property type="match status" value="1"/>
</dbReference>
<keyword evidence="1" id="KW-0732">Signal</keyword>
<dbReference type="Pfam" id="PF09619">
    <property type="entry name" value="YscW"/>
    <property type="match status" value="1"/>
</dbReference>
<name>A0A7T4A8K2_AERJA</name>
<feature type="signal peptide" evidence="1">
    <location>
        <begin position="1"/>
        <end position="18"/>
    </location>
</feature>
<evidence type="ECO:0000313" key="2">
    <source>
        <dbReference type="EMBL" id="QQB19263.1"/>
    </source>
</evidence>
<dbReference type="PROSITE" id="PS51257">
    <property type="entry name" value="PROKAR_LIPOPROTEIN"/>
    <property type="match status" value="1"/>
</dbReference>
<dbReference type="Gene3D" id="2.60.40.2990">
    <property type="match status" value="1"/>
</dbReference>
<dbReference type="GeneID" id="69553075"/>
<gene>
    <name evidence="2" type="ORF">I6H43_17330</name>
</gene>
<evidence type="ECO:0000313" key="3">
    <source>
        <dbReference type="Proteomes" id="UP000595481"/>
    </source>
</evidence>
<organism evidence="2 3">
    <name type="scientific">Aeromonas jandaei</name>
    <dbReference type="NCBI Taxonomy" id="650"/>
    <lineage>
        <taxon>Bacteria</taxon>
        <taxon>Pseudomonadati</taxon>
        <taxon>Pseudomonadota</taxon>
        <taxon>Gammaproteobacteria</taxon>
        <taxon>Aeromonadales</taxon>
        <taxon>Aeromonadaceae</taxon>
        <taxon>Aeromonas</taxon>
    </lineage>
</organism>
<dbReference type="InterPro" id="IPR053740">
    <property type="entry name" value="T3SS_Pilotin"/>
</dbReference>
<feature type="chain" id="PRO_5047435138" evidence="1">
    <location>
        <begin position="19"/>
        <end position="132"/>
    </location>
</feature>
<dbReference type="Proteomes" id="UP000595481">
    <property type="component" value="Chromosome"/>
</dbReference>
<protein>
    <submittedName>
        <fullName evidence="2">YscW family type III secretion system pilotin</fullName>
    </submittedName>
</protein>
<sequence>MRTLLLLALLTLGGCVSTTVVPPVSQSLTGEVHLNADLPRPATVEVTVLSVMEGRPLQVASTRYELTMLPLVFDMRLTPLQWGEGELYVRTRLRFIGNDAIQATAQQKVFKVLNGRPLVISLQPRPCYPLCQ</sequence>
<keyword evidence="3" id="KW-1185">Reference proteome</keyword>
<reference evidence="2 3" key="1">
    <citation type="submission" date="2020-12" db="EMBL/GenBank/DDBJ databases">
        <title>FDA dAtabase for Regulatory Grade micrObial Sequences (FDA-ARGOS): Supporting development and validation of Infectious Disease Dx tests.</title>
        <authorList>
            <person name="Sproer C."/>
            <person name="Gronow S."/>
            <person name="Severitt S."/>
            <person name="Schroder I."/>
            <person name="Tallon L."/>
            <person name="Sadzewicz L."/>
            <person name="Zhao X."/>
            <person name="Boylan J."/>
            <person name="Ott S."/>
            <person name="Bowen H."/>
            <person name="Vavikolanu K."/>
            <person name="Mehta A."/>
            <person name="Aluvathingal J."/>
            <person name="Nadendla S."/>
            <person name="Lowell S."/>
            <person name="Myers T."/>
            <person name="Yan Y."/>
            <person name="Sichtig H."/>
        </authorList>
    </citation>
    <scope>NUCLEOTIDE SEQUENCE [LARGE SCALE GENOMIC DNA]</scope>
    <source>
        <strain evidence="2 3">FDAARGOS_986</strain>
    </source>
</reference>
<evidence type="ECO:0000256" key="1">
    <source>
        <dbReference type="SAM" id="SignalP"/>
    </source>
</evidence>
<accession>A0A7T4A8K2</accession>
<proteinExistence type="predicted"/>
<dbReference type="EMBL" id="CP066092">
    <property type="protein sequence ID" value="QQB19263.1"/>
    <property type="molecule type" value="Genomic_DNA"/>
</dbReference>
<dbReference type="InterPro" id="IPR039366">
    <property type="entry name" value="Pilotin"/>
</dbReference>